<dbReference type="FunFam" id="3.40.640.10:FF:000079">
    <property type="entry name" value="LPS biosynthesis protein"/>
    <property type="match status" value="1"/>
</dbReference>
<evidence type="ECO:0000256" key="4">
    <source>
        <dbReference type="RuleBase" id="RU004508"/>
    </source>
</evidence>
<dbReference type="Gene3D" id="3.40.640.10">
    <property type="entry name" value="Type I PLP-dependent aspartate aminotransferase-like (Major domain)"/>
    <property type="match status" value="1"/>
</dbReference>
<comment type="caution">
    <text evidence="5">The sequence shown here is derived from an EMBL/GenBank/DDBJ whole genome shotgun (WGS) entry which is preliminary data.</text>
</comment>
<dbReference type="InterPro" id="IPR015424">
    <property type="entry name" value="PyrdxlP-dep_Trfase"/>
</dbReference>
<evidence type="ECO:0000256" key="2">
    <source>
        <dbReference type="ARBA" id="ARBA00022898"/>
    </source>
</evidence>
<keyword evidence="2 4" id="KW-0663">Pyridoxal phosphate</keyword>
<comment type="cofactor">
    <cofactor evidence="1">
        <name>pyridoxal 5'-phosphate</name>
        <dbReference type="ChEBI" id="CHEBI:597326"/>
    </cofactor>
</comment>
<gene>
    <name evidence="5" type="ORF">NIES4072_22230</name>
</gene>
<dbReference type="EMBL" id="BDUD01000001">
    <property type="protein sequence ID" value="GBG18558.1"/>
    <property type="molecule type" value="Genomic_DNA"/>
</dbReference>
<keyword evidence="5" id="KW-0032">Aminotransferase</keyword>
<organism evidence="5 6">
    <name type="scientific">Nostoc commune NIES-4072</name>
    <dbReference type="NCBI Taxonomy" id="2005467"/>
    <lineage>
        <taxon>Bacteria</taxon>
        <taxon>Bacillati</taxon>
        <taxon>Cyanobacteriota</taxon>
        <taxon>Cyanophyceae</taxon>
        <taxon>Nostocales</taxon>
        <taxon>Nostocaceae</taxon>
        <taxon>Nostoc</taxon>
    </lineage>
</organism>
<dbReference type="PANTHER" id="PTHR30244:SF34">
    <property type="entry name" value="DTDP-4-AMINO-4,6-DIDEOXYGALACTOSE TRANSAMINASE"/>
    <property type="match status" value="1"/>
</dbReference>
<protein>
    <submittedName>
        <fullName evidence="5">DegT/DnrJ/EryC1/StrS aminotransferase family enzyme</fullName>
    </submittedName>
</protein>
<evidence type="ECO:0000256" key="1">
    <source>
        <dbReference type="ARBA" id="ARBA00001933"/>
    </source>
</evidence>
<sequence length="439" mass="49846">MEKKQLLRSQILQLVGEYYSEAFPQREFIPGETPVPVSGKVFDQQELQYLVDSSLDFWLTTGRFAAEFEEKFAQWIGVKHCLLVNSGSSANLLALTALTSPELGEKRLKPGDEIITVAAGFPTTVNPIFQNQLVPVFLDIEIPSYNIDITQLEAALSERTRGIMIAHALGNPFNLKIVTEFAQKHNLWLIEDNCDALGSLYQGQKTGTFGHIATASFYPAHHITMGEGGAVLTNDSKLKKILESLRDWGRSCWCPPGVDNTCNKRFGWQLGELPFGYDHKYTYSHIGYNLKMTDMQAAVGLAQLEKLPQFVHKRRQNFDFIYQQLVDLQDVLILPKPTDESEPSWFGFLISIKENAGFNRYELVKYLEQNKITTRLLFGGNLIKQPAYKGLKYRTVGDLINTDYVMNNSFWVGVYPALNENIFLYIVKHLYKFCGRKGI</sequence>
<dbReference type="GO" id="GO:0030170">
    <property type="term" value="F:pyridoxal phosphate binding"/>
    <property type="evidence" value="ECO:0007669"/>
    <property type="project" value="TreeGrafter"/>
</dbReference>
<dbReference type="InterPro" id="IPR015422">
    <property type="entry name" value="PyrdxlP-dep_Trfase_small"/>
</dbReference>
<dbReference type="RefSeq" id="WP_109008550.1">
    <property type="nucleotide sequence ID" value="NZ_BDUD01000001.1"/>
</dbReference>
<name>A0A2R5FM79_NOSCO</name>
<dbReference type="AlphaFoldDB" id="A0A2R5FM79"/>
<dbReference type="InterPro" id="IPR000653">
    <property type="entry name" value="DegT/StrS_aminotransferase"/>
</dbReference>
<dbReference type="Proteomes" id="UP000245124">
    <property type="component" value="Unassembled WGS sequence"/>
</dbReference>
<reference evidence="5 6" key="1">
    <citation type="submission" date="2017-06" db="EMBL/GenBank/DDBJ databases">
        <title>Genome sequencing of cyanobaciteial culture collection at National Institute for Environmental Studies (NIES).</title>
        <authorList>
            <person name="Hirose Y."/>
            <person name="Shimura Y."/>
            <person name="Fujisawa T."/>
            <person name="Nakamura Y."/>
            <person name="Kawachi M."/>
        </authorList>
    </citation>
    <scope>NUCLEOTIDE SEQUENCE [LARGE SCALE GENOMIC DNA]</scope>
    <source>
        <strain evidence="5 6">NIES-4072</strain>
    </source>
</reference>
<dbReference type="OrthoDB" id="441150at2"/>
<dbReference type="GO" id="GO:0008483">
    <property type="term" value="F:transaminase activity"/>
    <property type="evidence" value="ECO:0007669"/>
    <property type="project" value="UniProtKB-KW"/>
</dbReference>
<dbReference type="Pfam" id="PF01041">
    <property type="entry name" value="DegT_DnrJ_EryC1"/>
    <property type="match status" value="1"/>
</dbReference>
<dbReference type="GO" id="GO:0000271">
    <property type="term" value="P:polysaccharide biosynthetic process"/>
    <property type="evidence" value="ECO:0007669"/>
    <property type="project" value="TreeGrafter"/>
</dbReference>
<dbReference type="PANTHER" id="PTHR30244">
    <property type="entry name" value="TRANSAMINASE"/>
    <property type="match status" value="1"/>
</dbReference>
<dbReference type="SUPFAM" id="SSF53383">
    <property type="entry name" value="PLP-dependent transferases"/>
    <property type="match status" value="1"/>
</dbReference>
<dbReference type="InterPro" id="IPR015421">
    <property type="entry name" value="PyrdxlP-dep_Trfase_major"/>
</dbReference>
<evidence type="ECO:0000256" key="3">
    <source>
        <dbReference type="ARBA" id="ARBA00037999"/>
    </source>
</evidence>
<keyword evidence="6" id="KW-1185">Reference proteome</keyword>
<accession>A0A2R5FM79</accession>
<dbReference type="NCBIfam" id="NF011936">
    <property type="entry name" value="PRK15407.1"/>
    <property type="match status" value="1"/>
</dbReference>
<comment type="similarity">
    <text evidence="3 4">Belongs to the DegT/DnrJ/EryC1 family.</text>
</comment>
<dbReference type="CDD" id="cd00616">
    <property type="entry name" value="AHBA_syn"/>
    <property type="match status" value="1"/>
</dbReference>
<evidence type="ECO:0000313" key="6">
    <source>
        <dbReference type="Proteomes" id="UP000245124"/>
    </source>
</evidence>
<proteinExistence type="inferred from homology"/>
<dbReference type="Gene3D" id="3.90.1150.10">
    <property type="entry name" value="Aspartate Aminotransferase, domain 1"/>
    <property type="match status" value="1"/>
</dbReference>
<evidence type="ECO:0000313" key="5">
    <source>
        <dbReference type="EMBL" id="GBG18558.1"/>
    </source>
</evidence>
<dbReference type="PIRSF" id="PIRSF000390">
    <property type="entry name" value="PLP_StrS"/>
    <property type="match status" value="1"/>
</dbReference>
<keyword evidence="5" id="KW-0808">Transferase</keyword>